<dbReference type="InterPro" id="IPR036890">
    <property type="entry name" value="HATPase_C_sf"/>
</dbReference>
<evidence type="ECO:0000256" key="4">
    <source>
        <dbReference type="ARBA" id="ARBA00022553"/>
    </source>
</evidence>
<accession>A0A2T6BI07</accession>
<dbReference type="AlphaFoldDB" id="A0A2T6BI07"/>
<evidence type="ECO:0000256" key="7">
    <source>
        <dbReference type="ARBA" id="ARBA00022741"/>
    </source>
</evidence>
<keyword evidence="7" id="KW-0547">Nucleotide-binding</keyword>
<organism evidence="16 17">
    <name type="scientific">Litoreibacter ponti</name>
    <dbReference type="NCBI Taxonomy" id="1510457"/>
    <lineage>
        <taxon>Bacteria</taxon>
        <taxon>Pseudomonadati</taxon>
        <taxon>Pseudomonadota</taxon>
        <taxon>Alphaproteobacteria</taxon>
        <taxon>Rhodobacterales</taxon>
        <taxon>Roseobacteraceae</taxon>
        <taxon>Litoreibacter</taxon>
    </lineage>
</organism>
<dbReference type="PIRSF" id="PIRSF036397">
    <property type="entry name" value="Bactrphtchrm_rec"/>
    <property type="match status" value="1"/>
</dbReference>
<sequence length="859" mass="94457">MRQHNMTKDTAQAVDLTNCDREPIHLLGNVQSYGCLISTSSDLMINHLSANCATYLGLQPDEVVGQRLVDLLPERTIHDLRTKLQMTSSGGAAISRLFGYDVLGDGTLFDISIHASGQSFIFEFEKKAEGEDRDDLSMVQPLIARVNKQDTVLAAAREAAMAMEVLSGFDRVMVYRFTSDGSGEVIAERHAAGMEPFLGLRYPASDIPQQARALYKRSTLRLISDVNDDVSPIIPEKNPNGEPLDLSLSVTRAVSPIHLEYLRNMDVAASMSVSILKDGELWGLFACHHRTARYVDYERRTAIELFAQLFSYELERKIEATIRDEERESRALHDRLMVRLSAGSDLIESFDIIADELSQIVANDGVAVFSEGRYIARGAAPTEDEFTRLARFLNTAPTGKVFATDNLIKAYPAAEDMADRVAGLIAIPISRTPRDYIVFFRREIARSVKWAGNPEKPVEVGPNGVRLTPRKSFEAWTEIVRHTSEPWTESERRAAEALRISLIEIVLKLTDEANAERRAATEKQELLIAELNHRVRNILNLIQGLVSQSKTGTTTIESYTTVLDGRIQSLARAHDQLTRQEWSPTALRNLIEVEVKAFLDGRDDRLKITGDAPMLEPEAFSTMALVIHELVTNSAKYGALTDRSGHVSIDLTIAGDGALLIKWREQGGPPVQAPTRRGFGSTIIERTVPFELNGTVETRFKLAGFEADLMIPSKYVTEGAPEPLDTADADAQADTKAQAALSGTVLVLEDNMVIALDASDIITAHGATDVKLASSVDAALKILGSEDLTMAVLDINLGSQTSLPVAQKLDAMKIPFVLATGYGDVQSIVSEYPEAPVVQKPFTAESLAKEIDNALSRKQ</sequence>
<dbReference type="InterPro" id="IPR013515">
    <property type="entry name" value="Phytochrome_cen-reg"/>
</dbReference>
<dbReference type="PANTHER" id="PTHR41523:SF7">
    <property type="entry name" value="HISTIDINE KINASE"/>
    <property type="match status" value="1"/>
</dbReference>
<dbReference type="EMBL" id="QBKS01000001">
    <property type="protein sequence ID" value="PTX55703.1"/>
    <property type="molecule type" value="Genomic_DNA"/>
</dbReference>
<dbReference type="Gene3D" id="3.30.565.10">
    <property type="entry name" value="Histidine kinase-like ATPase, C-terminal domain"/>
    <property type="match status" value="1"/>
</dbReference>
<dbReference type="Pfam" id="PF01590">
    <property type="entry name" value="GAF"/>
    <property type="match status" value="1"/>
</dbReference>
<dbReference type="InterPro" id="IPR011102">
    <property type="entry name" value="Sig_transdc_His_kinase_HWE"/>
</dbReference>
<evidence type="ECO:0000256" key="12">
    <source>
        <dbReference type="PROSITE-ProRule" id="PRU00169"/>
    </source>
</evidence>
<dbReference type="SUPFAM" id="SSF55785">
    <property type="entry name" value="PYP-like sensor domain (PAS domain)"/>
    <property type="match status" value="1"/>
</dbReference>
<evidence type="ECO:0000313" key="16">
    <source>
        <dbReference type="EMBL" id="PTX55703.1"/>
    </source>
</evidence>
<evidence type="ECO:0000256" key="6">
    <source>
        <dbReference type="ARBA" id="ARBA00022679"/>
    </source>
</evidence>
<keyword evidence="6" id="KW-0808">Transferase</keyword>
<dbReference type="PROSITE" id="PS50112">
    <property type="entry name" value="PAS"/>
    <property type="match status" value="1"/>
</dbReference>
<dbReference type="GO" id="GO:0004673">
    <property type="term" value="F:protein histidine kinase activity"/>
    <property type="evidence" value="ECO:0007669"/>
    <property type="project" value="UniProtKB-EC"/>
</dbReference>
<dbReference type="GO" id="GO:0006355">
    <property type="term" value="P:regulation of DNA-templated transcription"/>
    <property type="evidence" value="ECO:0007669"/>
    <property type="project" value="InterPro"/>
</dbReference>
<dbReference type="EC" id="2.7.13.3" evidence="2"/>
<dbReference type="Gene3D" id="3.30.450.20">
    <property type="entry name" value="PAS domain"/>
    <property type="match status" value="1"/>
</dbReference>
<evidence type="ECO:0000259" key="14">
    <source>
        <dbReference type="PROSITE" id="PS50110"/>
    </source>
</evidence>
<dbReference type="InterPro" id="IPR035965">
    <property type="entry name" value="PAS-like_dom_sf"/>
</dbReference>
<feature type="domain" description="PAS" evidence="15">
    <location>
        <begin position="36"/>
        <end position="91"/>
    </location>
</feature>
<dbReference type="PRINTS" id="PR01033">
    <property type="entry name" value="PHYTOCHROME"/>
</dbReference>
<dbReference type="SMART" id="SM00065">
    <property type="entry name" value="GAF"/>
    <property type="match status" value="1"/>
</dbReference>
<feature type="domain" description="Phytochrome chromophore attachment site" evidence="13">
    <location>
        <begin position="166"/>
        <end position="308"/>
    </location>
</feature>
<dbReference type="InterPro" id="IPR011006">
    <property type="entry name" value="CheY-like_superfamily"/>
</dbReference>
<dbReference type="SMART" id="SM00448">
    <property type="entry name" value="REC"/>
    <property type="match status" value="1"/>
</dbReference>
<keyword evidence="4 12" id="KW-0597">Phosphoprotein</keyword>
<dbReference type="Gene3D" id="3.30.450.270">
    <property type="match status" value="1"/>
</dbReference>
<dbReference type="GO" id="GO:0000160">
    <property type="term" value="P:phosphorelay signal transduction system"/>
    <property type="evidence" value="ECO:0007669"/>
    <property type="project" value="InterPro"/>
</dbReference>
<evidence type="ECO:0000256" key="10">
    <source>
        <dbReference type="ARBA" id="ARBA00022991"/>
    </source>
</evidence>
<keyword evidence="8 16" id="KW-0418">Kinase</keyword>
<evidence type="ECO:0000256" key="1">
    <source>
        <dbReference type="ARBA" id="ARBA00000085"/>
    </source>
</evidence>
<dbReference type="InterPro" id="IPR029016">
    <property type="entry name" value="GAF-like_dom_sf"/>
</dbReference>
<dbReference type="SUPFAM" id="SSF52172">
    <property type="entry name" value="CheY-like"/>
    <property type="match status" value="1"/>
</dbReference>
<gene>
    <name evidence="16" type="ORF">C8N43_0343</name>
</gene>
<dbReference type="InterPro" id="IPR009219">
    <property type="entry name" value="Bactrphtchr_CheY"/>
</dbReference>
<keyword evidence="3" id="KW-0600">Photoreceptor protein</keyword>
<dbReference type="GO" id="GO:0005524">
    <property type="term" value="F:ATP binding"/>
    <property type="evidence" value="ECO:0007669"/>
    <property type="project" value="UniProtKB-KW"/>
</dbReference>
<dbReference type="PANTHER" id="PTHR41523">
    <property type="entry name" value="TWO-COMPONENT SYSTEM SENSOR PROTEIN"/>
    <property type="match status" value="1"/>
</dbReference>
<evidence type="ECO:0000256" key="2">
    <source>
        <dbReference type="ARBA" id="ARBA00012438"/>
    </source>
</evidence>
<dbReference type="InterPro" id="IPR043150">
    <property type="entry name" value="Phytochrome_PHY_sf"/>
</dbReference>
<feature type="modified residue" description="4-aspartylphosphate" evidence="12">
    <location>
        <position position="794"/>
    </location>
</feature>
<dbReference type="SMART" id="SM00911">
    <property type="entry name" value="HWE_HK"/>
    <property type="match status" value="1"/>
</dbReference>
<dbReference type="PROSITE" id="PS50110">
    <property type="entry name" value="RESPONSE_REGULATORY"/>
    <property type="match status" value="1"/>
</dbReference>
<dbReference type="Pfam" id="PF07536">
    <property type="entry name" value="HWE_HK"/>
    <property type="match status" value="1"/>
</dbReference>
<feature type="domain" description="Response regulatory" evidence="14">
    <location>
        <begin position="744"/>
        <end position="855"/>
    </location>
</feature>
<evidence type="ECO:0000256" key="8">
    <source>
        <dbReference type="ARBA" id="ARBA00022777"/>
    </source>
</evidence>
<comment type="catalytic activity">
    <reaction evidence="1">
        <text>ATP + protein L-histidine = ADP + protein N-phospho-L-histidine.</text>
        <dbReference type="EC" id="2.7.13.3"/>
    </reaction>
</comment>
<dbReference type="InterPro" id="IPR001789">
    <property type="entry name" value="Sig_transdc_resp-reg_receiver"/>
</dbReference>
<keyword evidence="5" id="KW-0716">Sensory transduction</keyword>
<dbReference type="Proteomes" id="UP000243978">
    <property type="component" value="Unassembled WGS sequence"/>
</dbReference>
<evidence type="ECO:0000256" key="3">
    <source>
        <dbReference type="ARBA" id="ARBA00022543"/>
    </source>
</evidence>
<dbReference type="Gene3D" id="3.40.50.2300">
    <property type="match status" value="1"/>
</dbReference>
<dbReference type="PROSITE" id="PS50046">
    <property type="entry name" value="PHYTOCHROME_2"/>
    <property type="match status" value="1"/>
</dbReference>
<protein>
    <recommendedName>
        <fullName evidence="2">histidine kinase</fullName>
        <ecNumber evidence="2">2.7.13.3</ecNumber>
    </recommendedName>
</protein>
<evidence type="ECO:0000256" key="9">
    <source>
        <dbReference type="ARBA" id="ARBA00022840"/>
    </source>
</evidence>
<dbReference type="InterPro" id="IPR016132">
    <property type="entry name" value="Phyto_chromo_attachment"/>
</dbReference>
<evidence type="ECO:0000256" key="5">
    <source>
        <dbReference type="ARBA" id="ARBA00022606"/>
    </source>
</evidence>
<proteinExistence type="predicted"/>
<dbReference type="Pfam" id="PF00360">
    <property type="entry name" value="PHY"/>
    <property type="match status" value="1"/>
</dbReference>
<keyword evidence="17" id="KW-1185">Reference proteome</keyword>
<evidence type="ECO:0000313" key="17">
    <source>
        <dbReference type="Proteomes" id="UP000243978"/>
    </source>
</evidence>
<reference evidence="16 17" key="1">
    <citation type="submission" date="2018-04" db="EMBL/GenBank/DDBJ databases">
        <title>Genomic Encyclopedia of Archaeal and Bacterial Type Strains, Phase II (KMG-II): from individual species to whole genera.</title>
        <authorList>
            <person name="Goeker M."/>
        </authorList>
    </citation>
    <scope>NUCLEOTIDE SEQUENCE [LARGE SCALE GENOMIC DNA]</scope>
    <source>
        <strain evidence="16 17">DSM 100977</strain>
    </source>
</reference>
<dbReference type="InterPro" id="IPR013654">
    <property type="entry name" value="PAS_2"/>
</dbReference>
<dbReference type="SUPFAM" id="SSF55781">
    <property type="entry name" value="GAF domain-like"/>
    <property type="match status" value="2"/>
</dbReference>
<dbReference type="Pfam" id="PF08446">
    <property type="entry name" value="PAS_2"/>
    <property type="match status" value="1"/>
</dbReference>
<keyword evidence="10" id="KW-0157">Chromophore</keyword>
<dbReference type="InterPro" id="IPR001294">
    <property type="entry name" value="Phytochrome"/>
</dbReference>
<dbReference type="InterPro" id="IPR000014">
    <property type="entry name" value="PAS"/>
</dbReference>
<name>A0A2T6BI07_9RHOB</name>
<evidence type="ECO:0000256" key="11">
    <source>
        <dbReference type="ARBA" id="ARBA00023170"/>
    </source>
</evidence>
<dbReference type="GO" id="GO:0009584">
    <property type="term" value="P:detection of visible light"/>
    <property type="evidence" value="ECO:0007669"/>
    <property type="project" value="InterPro"/>
</dbReference>
<dbReference type="Gene3D" id="3.30.450.40">
    <property type="match status" value="1"/>
</dbReference>
<dbReference type="InterPro" id="IPR003018">
    <property type="entry name" value="GAF"/>
</dbReference>
<dbReference type="GO" id="GO:0009881">
    <property type="term" value="F:photoreceptor activity"/>
    <property type="evidence" value="ECO:0007669"/>
    <property type="project" value="UniProtKB-KW"/>
</dbReference>
<keyword evidence="9" id="KW-0067">ATP-binding</keyword>
<comment type="caution">
    <text evidence="16">The sequence shown here is derived from an EMBL/GenBank/DDBJ whole genome shotgun (WGS) entry which is preliminary data.</text>
</comment>
<evidence type="ECO:0000259" key="15">
    <source>
        <dbReference type="PROSITE" id="PS50112"/>
    </source>
</evidence>
<keyword evidence="11" id="KW-0675">Receptor</keyword>
<evidence type="ECO:0000259" key="13">
    <source>
        <dbReference type="PROSITE" id="PS50046"/>
    </source>
</evidence>